<dbReference type="PANTHER" id="PTHR35046">
    <property type="entry name" value="ZINC KNUCKLE (CCHC-TYPE) FAMILY PROTEIN"/>
    <property type="match status" value="1"/>
</dbReference>
<accession>A0A1S4CP25</accession>
<dbReference type="PaxDb" id="4097-A0A1S4CP25"/>
<name>A0A1S4CP25_TOBAC</name>
<dbReference type="PANTHER" id="PTHR35046:SF20">
    <property type="entry name" value="RETROTRANSPOSON GAG DOMAIN-CONTAINING PROTEIN"/>
    <property type="match status" value="1"/>
</dbReference>
<sequence>MSHACNGGESTGSVNANLDILVAIQAMQREFSRMSMRLDNMEERLEENENRRRVPGNERRQEQPHAQSQVGEEHFDVIEEDSDNDYVYMGGHGQRGGRRIGRPQRGLRNEEGVDRNLGSIKMNISSFQRKSDPDAYLDWERKVEKVFDYHNYSEEKKVKLAIIEFTDYASTWWDKIVVNRSKNLGRPVSSWEEMKAIMRK</sequence>
<feature type="compositionally biased region" description="Basic and acidic residues" evidence="1">
    <location>
        <begin position="43"/>
        <end position="63"/>
    </location>
</feature>
<reference evidence="2" key="1">
    <citation type="submission" date="2025-08" db="UniProtKB">
        <authorList>
            <consortium name="RefSeq"/>
        </authorList>
    </citation>
    <scope>IDENTIFICATION</scope>
</reference>
<organism evidence="2">
    <name type="scientific">Nicotiana tabacum</name>
    <name type="common">Common tobacco</name>
    <dbReference type="NCBI Taxonomy" id="4097"/>
    <lineage>
        <taxon>Eukaryota</taxon>
        <taxon>Viridiplantae</taxon>
        <taxon>Streptophyta</taxon>
        <taxon>Embryophyta</taxon>
        <taxon>Tracheophyta</taxon>
        <taxon>Spermatophyta</taxon>
        <taxon>Magnoliopsida</taxon>
        <taxon>eudicotyledons</taxon>
        <taxon>Gunneridae</taxon>
        <taxon>Pentapetalae</taxon>
        <taxon>asterids</taxon>
        <taxon>lamiids</taxon>
        <taxon>Solanales</taxon>
        <taxon>Solanaceae</taxon>
        <taxon>Nicotianoideae</taxon>
        <taxon>Nicotianeae</taxon>
        <taxon>Nicotiana</taxon>
    </lineage>
</organism>
<dbReference type="AlphaFoldDB" id="A0A1S4CP25"/>
<gene>
    <name evidence="2" type="primary">LOC107820962</name>
</gene>
<dbReference type="RefSeq" id="XP_016502815.1">
    <property type="nucleotide sequence ID" value="XM_016647329.1"/>
</dbReference>
<evidence type="ECO:0000256" key="1">
    <source>
        <dbReference type="SAM" id="MobiDB-lite"/>
    </source>
</evidence>
<dbReference type="KEGG" id="nta:107820962"/>
<proteinExistence type="predicted"/>
<evidence type="ECO:0008006" key="3">
    <source>
        <dbReference type="Google" id="ProtNLM"/>
    </source>
</evidence>
<dbReference type="OrthoDB" id="1731207at2759"/>
<feature type="region of interest" description="Disordered" evidence="1">
    <location>
        <begin position="43"/>
        <end position="74"/>
    </location>
</feature>
<dbReference type="OMA" id="MSHACNG"/>
<evidence type="ECO:0000313" key="2">
    <source>
        <dbReference type="RefSeq" id="XP_016502815.1"/>
    </source>
</evidence>
<protein>
    <recommendedName>
        <fullName evidence="3">Retrotransposon gag domain-containing protein</fullName>
    </recommendedName>
</protein>